<evidence type="ECO:0000256" key="4">
    <source>
        <dbReference type="PROSITE-ProRule" id="PRU10141"/>
    </source>
</evidence>
<feature type="domain" description="Protein kinase" evidence="6">
    <location>
        <begin position="75"/>
        <end position="369"/>
    </location>
</feature>
<dbReference type="KEGG" id="gms:SOIL9_85010"/>
<evidence type="ECO:0000313" key="7">
    <source>
        <dbReference type="EMBL" id="VTR99487.1"/>
    </source>
</evidence>
<dbReference type="Gene3D" id="2.130.10.10">
    <property type="entry name" value="YVTN repeat-like/Quinoprotein amine dehydrogenase"/>
    <property type="match status" value="4"/>
</dbReference>
<dbReference type="SUPFAM" id="SSF69322">
    <property type="entry name" value="Tricorn protease domain 2"/>
    <property type="match status" value="1"/>
</dbReference>
<dbReference type="Proteomes" id="UP000464178">
    <property type="component" value="Chromosome"/>
</dbReference>
<dbReference type="SUPFAM" id="SSF56112">
    <property type="entry name" value="Protein kinase-like (PK-like)"/>
    <property type="match status" value="1"/>
</dbReference>
<dbReference type="RefSeq" id="WP_162671896.1">
    <property type="nucleotide sequence ID" value="NZ_LR593886.1"/>
</dbReference>
<accession>A0A6P2DFE9</accession>
<feature type="repeat" description="WD" evidence="3">
    <location>
        <begin position="515"/>
        <end position="546"/>
    </location>
</feature>
<dbReference type="PROSITE" id="PS00107">
    <property type="entry name" value="PROTEIN_KINASE_ATP"/>
    <property type="match status" value="1"/>
</dbReference>
<dbReference type="InterPro" id="IPR017441">
    <property type="entry name" value="Protein_kinase_ATP_BS"/>
</dbReference>
<dbReference type="InterPro" id="IPR001680">
    <property type="entry name" value="WD40_rpt"/>
</dbReference>
<dbReference type="AlphaFoldDB" id="A0A6P2DFE9"/>
<feature type="binding site" evidence="4">
    <location>
        <position position="104"/>
    </location>
    <ligand>
        <name>ATP</name>
        <dbReference type="ChEBI" id="CHEBI:30616"/>
    </ligand>
</feature>
<evidence type="ECO:0000259" key="6">
    <source>
        <dbReference type="PROSITE" id="PS50011"/>
    </source>
</evidence>
<feature type="region of interest" description="Disordered" evidence="5">
    <location>
        <begin position="229"/>
        <end position="260"/>
    </location>
</feature>
<keyword evidence="7" id="KW-0808">Transferase</keyword>
<reference evidence="7 8" key="1">
    <citation type="submission" date="2019-05" db="EMBL/GenBank/DDBJ databases">
        <authorList>
            <consortium name="Science for Life Laboratories"/>
        </authorList>
    </citation>
    <scope>NUCLEOTIDE SEQUENCE [LARGE SCALE GENOMIC DNA]</scope>
    <source>
        <strain evidence="7">Soil9</strain>
    </source>
</reference>
<dbReference type="SUPFAM" id="SSF50978">
    <property type="entry name" value="WD40 repeat-like"/>
    <property type="match status" value="1"/>
</dbReference>
<keyword evidence="2 4" id="KW-0067">ATP-binding</keyword>
<evidence type="ECO:0000256" key="1">
    <source>
        <dbReference type="ARBA" id="ARBA00022741"/>
    </source>
</evidence>
<organism evidence="7 8">
    <name type="scientific">Gemmata massiliana</name>
    <dbReference type="NCBI Taxonomy" id="1210884"/>
    <lineage>
        <taxon>Bacteria</taxon>
        <taxon>Pseudomonadati</taxon>
        <taxon>Planctomycetota</taxon>
        <taxon>Planctomycetia</taxon>
        <taxon>Gemmatales</taxon>
        <taxon>Gemmataceae</taxon>
        <taxon>Gemmata</taxon>
    </lineage>
</organism>
<evidence type="ECO:0000313" key="8">
    <source>
        <dbReference type="Proteomes" id="UP000464178"/>
    </source>
</evidence>
<dbReference type="PROSITE" id="PS50294">
    <property type="entry name" value="WD_REPEATS_REGION"/>
    <property type="match status" value="1"/>
</dbReference>
<dbReference type="PROSITE" id="PS50011">
    <property type="entry name" value="PROTEIN_KINASE_DOM"/>
    <property type="match status" value="1"/>
</dbReference>
<dbReference type="CDD" id="cd14014">
    <property type="entry name" value="STKc_PknB_like"/>
    <property type="match status" value="1"/>
</dbReference>
<gene>
    <name evidence="7" type="ORF">SOIL9_85010</name>
</gene>
<dbReference type="SMART" id="SM00320">
    <property type="entry name" value="WD40"/>
    <property type="match status" value="8"/>
</dbReference>
<dbReference type="GO" id="GO:0005524">
    <property type="term" value="F:ATP binding"/>
    <property type="evidence" value="ECO:0007669"/>
    <property type="project" value="UniProtKB-UniRule"/>
</dbReference>
<dbReference type="EMBL" id="LR593886">
    <property type="protein sequence ID" value="VTR99487.1"/>
    <property type="molecule type" value="Genomic_DNA"/>
</dbReference>
<dbReference type="SMART" id="SM00220">
    <property type="entry name" value="S_TKc"/>
    <property type="match status" value="1"/>
</dbReference>
<keyword evidence="8" id="KW-1185">Reference proteome</keyword>
<dbReference type="Pfam" id="PF00400">
    <property type="entry name" value="WD40"/>
    <property type="match status" value="3"/>
</dbReference>
<dbReference type="InterPro" id="IPR011009">
    <property type="entry name" value="Kinase-like_dom_sf"/>
</dbReference>
<keyword evidence="1 4" id="KW-0547">Nucleotide-binding</keyword>
<name>A0A6P2DFE9_9BACT</name>
<keyword evidence="7" id="KW-0418">Kinase</keyword>
<evidence type="ECO:0000256" key="3">
    <source>
        <dbReference type="PROSITE-ProRule" id="PRU00221"/>
    </source>
</evidence>
<feature type="repeat" description="WD" evidence="3">
    <location>
        <begin position="473"/>
        <end position="514"/>
    </location>
</feature>
<dbReference type="InterPro" id="IPR036322">
    <property type="entry name" value="WD40_repeat_dom_sf"/>
</dbReference>
<keyword evidence="3" id="KW-0853">WD repeat</keyword>
<feature type="repeat" description="WD" evidence="3">
    <location>
        <begin position="870"/>
        <end position="902"/>
    </location>
</feature>
<sequence>MPHTEITNDFAFVLYAQWEDARAQGSSTSLEEICANHPELLPDVREIARRLVPESVLSCALPGGESVPARESWVPHDWTKIGQGASSLVFRGQDPTFGTTVAFKVLQVRGAVLAPGDGVRLMKRFEQEARILARLKHDGIVRIFKTFDLGGRPVIEMEHLPNGSLATHLEEVRAQGAVGTARFMERVARAVGFAHERGIVHRDLKPSNILLDDAGRPCVSDFGVAKLIHPDAPDGPAGKPGTEPVSAPGTDSSSDTDPEITCLTTLGRQPGTKAYMAPEQFNATFGEIKPETDVWALGVVLYELVTGTRPFTGGNSREWAEAICTGPLPRSRLLPRQRADRLKAIALRCLAREQKNRYPSATAVADALAAVARPVWRKLALATGLLVLTSACVVALTRPEPGTVAVPVHVESPAFEREAREAFQFCADGKVVRGLSAFVSLLPRVPEDRHELRTAIRANIAAWSRACAQVDGLYAHSEPISVVAASNDGRWIAIGDERGGVVLWDATTGRTHVRLGEHSRRVTAAAFSQDGRYFATGSYDGSVRVWPVDGFATAAPKSIPVIAWVFAVAFTPDGKHVVTGTQWDKVDGVRFWDTRTGAESKSAPSLNKFPRFPRAFATAPDGREFVALNKDGSAEVWDLESRRVRGELALGSQSAVRSVTYAPDGKTIATGGESLQFWDAKTGQLKSDEHRGDVAVLGFAANGESVAVQVSGELRAWQPAANCFDPLPVLRPTAPDVQVVSGTHLIGIEAARTVVRFRWPDAGVRSLPIPRTRIATSIQADWDRNCVAVVTNSDGLIKPRPERGGGIDLWDAPSGHRVGRPIWVPGQTIMGMGLGPNRGGLAFQSGSATPERPVPVSVVDTGHDRIDAQLPGHRGVVSCIHYLHTWSTWVTAGEDKCLRIWSPAGELRNTILLPAAATRAHVGPGDRLLAVGCVGGRVVCMGQMPEPTLRWVSEPGPPCDQVTISPDGASVVALGQGGGLRAWAVADGSSIPVLTGTTGVRSIAPDGRGPGWVTCHNDGTVRRWADLSAGAPDWEWLPSDGAPVIATDPTGTALVTATSDGKVQAWSIAARLPLGPPVRHYRQVFAGIWGADRVITLSEKSARIWSPTDVRELPKEADLARWLTAITGVAPNSPRDRK</sequence>
<dbReference type="InterPro" id="IPR000719">
    <property type="entry name" value="Prot_kinase_dom"/>
</dbReference>
<evidence type="ECO:0000256" key="5">
    <source>
        <dbReference type="SAM" id="MobiDB-lite"/>
    </source>
</evidence>
<protein>
    <recommendedName>
        <fullName evidence="6">Protein kinase domain-containing protein</fullName>
    </recommendedName>
</protein>
<dbReference type="PANTHER" id="PTHR19879">
    <property type="entry name" value="TRANSCRIPTION INITIATION FACTOR TFIID"/>
    <property type="match status" value="1"/>
</dbReference>
<dbReference type="GO" id="GO:0004672">
    <property type="term" value="F:protein kinase activity"/>
    <property type="evidence" value="ECO:0007669"/>
    <property type="project" value="InterPro"/>
</dbReference>
<dbReference type="InterPro" id="IPR015943">
    <property type="entry name" value="WD40/YVTN_repeat-like_dom_sf"/>
</dbReference>
<dbReference type="Gene3D" id="1.10.510.10">
    <property type="entry name" value="Transferase(Phosphotransferase) domain 1"/>
    <property type="match status" value="1"/>
</dbReference>
<evidence type="ECO:0000256" key="2">
    <source>
        <dbReference type="ARBA" id="ARBA00022840"/>
    </source>
</evidence>
<dbReference type="PANTHER" id="PTHR19879:SF9">
    <property type="entry name" value="TRANSCRIPTION INITIATION FACTOR TFIID SUBUNIT 5"/>
    <property type="match status" value="1"/>
</dbReference>
<dbReference type="Gene3D" id="3.30.200.20">
    <property type="entry name" value="Phosphorylase Kinase, domain 1"/>
    <property type="match status" value="1"/>
</dbReference>
<dbReference type="InterPro" id="IPR008271">
    <property type="entry name" value="Ser/Thr_kinase_AS"/>
</dbReference>
<dbReference type="PROSITE" id="PS50082">
    <property type="entry name" value="WD_REPEATS_2"/>
    <property type="match status" value="3"/>
</dbReference>
<dbReference type="Pfam" id="PF00069">
    <property type="entry name" value="Pkinase"/>
    <property type="match status" value="1"/>
</dbReference>
<dbReference type="PROSITE" id="PS00108">
    <property type="entry name" value="PROTEIN_KINASE_ST"/>
    <property type="match status" value="1"/>
</dbReference>
<proteinExistence type="predicted"/>